<evidence type="ECO:0000256" key="3">
    <source>
        <dbReference type="SAM" id="SignalP"/>
    </source>
</evidence>
<proteinExistence type="inferred from homology"/>
<dbReference type="Pfam" id="PF01565">
    <property type="entry name" value="FAD_binding_4"/>
    <property type="match status" value="1"/>
</dbReference>
<dbReference type="InterPro" id="IPR016169">
    <property type="entry name" value="FAD-bd_PCMH_sub2"/>
</dbReference>
<comment type="caution">
    <text evidence="5">The sequence shown here is derived from an EMBL/GenBank/DDBJ whole genome shotgun (WGS) entry which is preliminary data.</text>
</comment>
<sequence>MHLLRNLLLFVLHVIPGQLCLGLELDPHTSNVQQTQQVSQERCKRFPGDSNWPSDNQWQQLNVSLGGVLLKPVPPAAACYPNHPSFNPTTCNFLLTNASRTTFYLDDPLTVGTQWTQGNTCLASRNPTGNCTQGGFAAYVVNASSVSHVQLAVNFARSNNIRLVIKSTGHDSFGRNTGAGALSVWTHHLKDFEFIPGYMQPADSYIGPAVRLGAGTQVWEAWNHGADLNITLLTASCPTVSYGGYLAGGGHSPLSSKYGLGVDQILSLEVVTADGKALIADPGGPNNDLYFALRGGGGSTYGVVTSFVIKAHPAINLTIASFSFTLGRTASGPGSDPTITNSSAFWNGFDAVFRFGVPTADAGGYLWTNGIPTANATSFLMQARVQLPGFTPSEAATFVQPLLDELGDLGIPVVLTTPPTTSPFSARTPSGGGGFGPGNGRYASRLFPRTDFEDPVRFRKVMDAARAAVEAGYVFHGLNMAPTEEAGDVDKHHPPAVNPVWRTAIMHADVFDPTNFGTVTPEQHKAAHARLDSVMGPIREATPLGGSYYNEGDVEEPGWQRSFFGSNYDKLVAIKKKRDPGQLFWAPATVGSEGWTVEAMNGLPSQNGRLCRV</sequence>
<keyword evidence="2" id="KW-0560">Oxidoreductase</keyword>
<dbReference type="PROSITE" id="PS51387">
    <property type="entry name" value="FAD_PCMH"/>
    <property type="match status" value="1"/>
</dbReference>
<dbReference type="InterPro" id="IPR050432">
    <property type="entry name" value="FAD-linked_Oxidoreductases_BP"/>
</dbReference>
<dbReference type="EMBL" id="MU858199">
    <property type="protein sequence ID" value="KAK4209630.1"/>
    <property type="molecule type" value="Genomic_DNA"/>
</dbReference>
<protein>
    <recommendedName>
        <fullName evidence="4">FAD-binding PCMH-type domain-containing protein</fullName>
    </recommendedName>
</protein>
<reference evidence="5" key="2">
    <citation type="submission" date="2023-05" db="EMBL/GenBank/DDBJ databases">
        <authorList>
            <consortium name="Lawrence Berkeley National Laboratory"/>
            <person name="Steindorff A."/>
            <person name="Hensen N."/>
            <person name="Bonometti L."/>
            <person name="Westerberg I."/>
            <person name="Brannstrom I.O."/>
            <person name="Guillou S."/>
            <person name="Cros-Aarteil S."/>
            <person name="Calhoun S."/>
            <person name="Haridas S."/>
            <person name="Kuo A."/>
            <person name="Mondo S."/>
            <person name="Pangilinan J."/>
            <person name="Riley R."/>
            <person name="Labutti K."/>
            <person name="Andreopoulos B."/>
            <person name="Lipzen A."/>
            <person name="Chen C."/>
            <person name="Yanf M."/>
            <person name="Daum C."/>
            <person name="Ng V."/>
            <person name="Clum A."/>
            <person name="Ohm R."/>
            <person name="Martin F."/>
            <person name="Silar P."/>
            <person name="Natvig D."/>
            <person name="Lalanne C."/>
            <person name="Gautier V."/>
            <person name="Ament-Velasquez S.L."/>
            <person name="Kruys A."/>
            <person name="Hutchinson M.I."/>
            <person name="Powell A.J."/>
            <person name="Barry K."/>
            <person name="Miller A.N."/>
            <person name="Grigoriev I.V."/>
            <person name="Debuchy R."/>
            <person name="Gladieux P."/>
            <person name="Thoren M.H."/>
            <person name="Johannesson H."/>
        </authorList>
    </citation>
    <scope>NUCLEOTIDE SEQUENCE</scope>
    <source>
        <strain evidence="5">PSN293</strain>
    </source>
</reference>
<comment type="similarity">
    <text evidence="1">Belongs to the oxygen-dependent FAD-linked oxidoreductase family.</text>
</comment>
<evidence type="ECO:0000313" key="6">
    <source>
        <dbReference type="Proteomes" id="UP001301769"/>
    </source>
</evidence>
<dbReference type="InterPro" id="IPR036318">
    <property type="entry name" value="FAD-bd_PCMH-like_sf"/>
</dbReference>
<reference evidence="5" key="1">
    <citation type="journal article" date="2023" name="Mol. Phylogenet. Evol.">
        <title>Genome-scale phylogeny and comparative genomics of the fungal order Sordariales.</title>
        <authorList>
            <person name="Hensen N."/>
            <person name="Bonometti L."/>
            <person name="Westerberg I."/>
            <person name="Brannstrom I.O."/>
            <person name="Guillou S."/>
            <person name="Cros-Aarteil S."/>
            <person name="Calhoun S."/>
            <person name="Haridas S."/>
            <person name="Kuo A."/>
            <person name="Mondo S."/>
            <person name="Pangilinan J."/>
            <person name="Riley R."/>
            <person name="LaButti K."/>
            <person name="Andreopoulos B."/>
            <person name="Lipzen A."/>
            <person name="Chen C."/>
            <person name="Yan M."/>
            <person name="Daum C."/>
            <person name="Ng V."/>
            <person name="Clum A."/>
            <person name="Steindorff A."/>
            <person name="Ohm R.A."/>
            <person name="Martin F."/>
            <person name="Silar P."/>
            <person name="Natvig D.O."/>
            <person name="Lalanne C."/>
            <person name="Gautier V."/>
            <person name="Ament-Velasquez S.L."/>
            <person name="Kruys A."/>
            <person name="Hutchinson M.I."/>
            <person name="Powell A.J."/>
            <person name="Barry K."/>
            <person name="Miller A.N."/>
            <person name="Grigoriev I.V."/>
            <person name="Debuchy R."/>
            <person name="Gladieux P."/>
            <person name="Hiltunen Thoren M."/>
            <person name="Johannesson H."/>
        </authorList>
    </citation>
    <scope>NUCLEOTIDE SEQUENCE</scope>
    <source>
        <strain evidence="5">PSN293</strain>
    </source>
</reference>
<evidence type="ECO:0000313" key="5">
    <source>
        <dbReference type="EMBL" id="KAK4209630.1"/>
    </source>
</evidence>
<name>A0AAN6Y1Q5_9PEZI</name>
<dbReference type="InterPro" id="IPR006094">
    <property type="entry name" value="Oxid_FAD_bind_N"/>
</dbReference>
<dbReference type="InterPro" id="IPR012951">
    <property type="entry name" value="BBE"/>
</dbReference>
<keyword evidence="6" id="KW-1185">Reference proteome</keyword>
<dbReference type="InterPro" id="IPR016166">
    <property type="entry name" value="FAD-bd_PCMH"/>
</dbReference>
<dbReference type="Gene3D" id="3.30.465.10">
    <property type="match status" value="2"/>
</dbReference>
<evidence type="ECO:0000256" key="2">
    <source>
        <dbReference type="ARBA" id="ARBA00023002"/>
    </source>
</evidence>
<dbReference type="GO" id="GO:0016491">
    <property type="term" value="F:oxidoreductase activity"/>
    <property type="evidence" value="ECO:0007669"/>
    <property type="project" value="UniProtKB-KW"/>
</dbReference>
<accession>A0AAN6Y1Q5</accession>
<evidence type="ECO:0000259" key="4">
    <source>
        <dbReference type="PROSITE" id="PS51387"/>
    </source>
</evidence>
<dbReference type="PANTHER" id="PTHR13878">
    <property type="entry name" value="GULONOLACTONE OXIDASE"/>
    <property type="match status" value="1"/>
</dbReference>
<dbReference type="AlphaFoldDB" id="A0AAN6Y1Q5"/>
<feature type="chain" id="PRO_5042981488" description="FAD-binding PCMH-type domain-containing protein" evidence="3">
    <location>
        <begin position="23"/>
        <end position="613"/>
    </location>
</feature>
<feature type="domain" description="FAD-binding PCMH-type" evidence="4">
    <location>
        <begin position="133"/>
        <end position="314"/>
    </location>
</feature>
<organism evidence="5 6">
    <name type="scientific">Rhypophila decipiens</name>
    <dbReference type="NCBI Taxonomy" id="261697"/>
    <lineage>
        <taxon>Eukaryota</taxon>
        <taxon>Fungi</taxon>
        <taxon>Dikarya</taxon>
        <taxon>Ascomycota</taxon>
        <taxon>Pezizomycotina</taxon>
        <taxon>Sordariomycetes</taxon>
        <taxon>Sordariomycetidae</taxon>
        <taxon>Sordariales</taxon>
        <taxon>Naviculisporaceae</taxon>
        <taxon>Rhypophila</taxon>
    </lineage>
</organism>
<dbReference type="Pfam" id="PF08031">
    <property type="entry name" value="BBE"/>
    <property type="match status" value="1"/>
</dbReference>
<evidence type="ECO:0000256" key="1">
    <source>
        <dbReference type="ARBA" id="ARBA00005466"/>
    </source>
</evidence>
<dbReference type="Proteomes" id="UP001301769">
    <property type="component" value="Unassembled WGS sequence"/>
</dbReference>
<dbReference type="PANTHER" id="PTHR13878:SF91">
    <property type="entry name" value="FAD BINDING DOMAIN PROTEIN (AFU_ORTHOLOGUE AFUA_6G12070)-RELATED"/>
    <property type="match status" value="1"/>
</dbReference>
<dbReference type="GO" id="GO:0071949">
    <property type="term" value="F:FAD binding"/>
    <property type="evidence" value="ECO:0007669"/>
    <property type="project" value="InterPro"/>
</dbReference>
<dbReference type="SUPFAM" id="SSF56176">
    <property type="entry name" value="FAD-binding/transporter-associated domain-like"/>
    <property type="match status" value="1"/>
</dbReference>
<gene>
    <name evidence="5" type="ORF">QBC37DRAFT_430120</name>
</gene>
<keyword evidence="3" id="KW-0732">Signal</keyword>
<feature type="signal peptide" evidence="3">
    <location>
        <begin position="1"/>
        <end position="22"/>
    </location>
</feature>